<feature type="compositionally biased region" description="Polar residues" evidence="1">
    <location>
        <begin position="245"/>
        <end position="260"/>
    </location>
</feature>
<feature type="compositionally biased region" description="Low complexity" evidence="1">
    <location>
        <begin position="372"/>
        <end position="390"/>
    </location>
</feature>
<dbReference type="Proteomes" id="UP000243081">
    <property type="component" value="Unassembled WGS sequence"/>
</dbReference>
<accession>A0A179I1Q3</accession>
<organism evidence="2 3">
    <name type="scientific">Cordyceps confragosa</name>
    <name type="common">Lecanicillium lecanii</name>
    <dbReference type="NCBI Taxonomy" id="2714763"/>
    <lineage>
        <taxon>Eukaryota</taxon>
        <taxon>Fungi</taxon>
        <taxon>Dikarya</taxon>
        <taxon>Ascomycota</taxon>
        <taxon>Pezizomycotina</taxon>
        <taxon>Sordariomycetes</taxon>
        <taxon>Hypocreomycetidae</taxon>
        <taxon>Hypocreales</taxon>
        <taxon>Cordycipitaceae</taxon>
        <taxon>Akanthomyces</taxon>
    </lineage>
</organism>
<evidence type="ECO:0000256" key="1">
    <source>
        <dbReference type="SAM" id="MobiDB-lite"/>
    </source>
</evidence>
<sequence>MIDAIEVISAPQQLIPRPRILVQHQPDELKEPFVRAYPNGIPKDYNMWRAPADEIPKKYIEDNLPVGFYTNPPSGAKAIFSTASGLRPFRHMHHILPRRRLHLWSKNEIQQNCNSIRQLNWAAMRCMTEPFSWDDLWQYFDAFDLYHHGAINLWNVINHLYAENKIILTDFMKSCALELGYWVTEWLKAEGNVEKLKNWETSKGSVIQVLDVQDWESLGTLTDAGIPLLTNALKCRRDHLLSPTSIESSEPQDLLSSSRNEGGLENWMTGQEVHPPTGLQQHKHGQEVKTKNFNPPCIVVDGRHYYDPLSRSKGAVEALKASVEAASNHVIVANGSKMSPPRYTPAGRLTVKKDCIIGKSVAHSQQGRPKSSDGSTTTTAHSSGSSFSGSPRRISDSTVRPSHLSSPEVGLGPIVAPGSFAAAGDPAPRLQSPFPSPVPGQA</sequence>
<proteinExistence type="predicted"/>
<evidence type="ECO:0000313" key="2">
    <source>
        <dbReference type="EMBL" id="OAQ96144.1"/>
    </source>
</evidence>
<name>A0A179I1Q3_CORDF</name>
<protein>
    <submittedName>
        <fullName evidence="2">Uncharacterized protein</fullName>
    </submittedName>
</protein>
<evidence type="ECO:0000313" key="3">
    <source>
        <dbReference type="Proteomes" id="UP000243081"/>
    </source>
</evidence>
<dbReference type="OrthoDB" id="3941926at2759"/>
<feature type="region of interest" description="Disordered" evidence="1">
    <location>
        <begin position="245"/>
        <end position="287"/>
    </location>
</feature>
<dbReference type="OMA" id="NHLYAEN"/>
<feature type="region of interest" description="Disordered" evidence="1">
    <location>
        <begin position="360"/>
        <end position="442"/>
    </location>
</feature>
<dbReference type="AlphaFoldDB" id="A0A179I1Q3"/>
<keyword evidence="3" id="KW-1185">Reference proteome</keyword>
<reference evidence="2 3" key="1">
    <citation type="submission" date="2016-03" db="EMBL/GenBank/DDBJ databases">
        <title>Fine-scale spatial genetic structure of a fungal parasite of coffee scale insects.</title>
        <authorList>
            <person name="Jackson D."/>
            <person name="Zemenick K.A."/>
            <person name="Malloure B."/>
            <person name="Quandt C.A."/>
            <person name="James T.Y."/>
        </authorList>
    </citation>
    <scope>NUCLEOTIDE SEQUENCE [LARGE SCALE GENOMIC DNA]</scope>
    <source>
        <strain evidence="2 3">UM487</strain>
    </source>
</reference>
<feature type="compositionally biased region" description="Polar residues" evidence="1">
    <location>
        <begin position="396"/>
        <end position="405"/>
    </location>
</feature>
<gene>
    <name evidence="2" type="ORF">LLEC1_01033</name>
</gene>
<dbReference type="EMBL" id="LUKN01004335">
    <property type="protein sequence ID" value="OAQ96144.1"/>
    <property type="molecule type" value="Genomic_DNA"/>
</dbReference>
<comment type="caution">
    <text evidence="2">The sequence shown here is derived from an EMBL/GenBank/DDBJ whole genome shotgun (WGS) entry which is preliminary data.</text>
</comment>